<dbReference type="EMBL" id="DXGD01000453">
    <property type="protein sequence ID" value="HIX00894.1"/>
    <property type="molecule type" value="Genomic_DNA"/>
</dbReference>
<dbReference type="Gene3D" id="1.20.5.1930">
    <property type="match status" value="1"/>
</dbReference>
<dbReference type="PANTHER" id="PTHR24421:SF59">
    <property type="entry name" value="OXYGEN SENSOR HISTIDINE KINASE NREB"/>
    <property type="match status" value="1"/>
</dbReference>
<dbReference type="Pfam" id="PF07730">
    <property type="entry name" value="HisKA_3"/>
    <property type="match status" value="1"/>
</dbReference>
<keyword evidence="1" id="KW-0808">Transferase</keyword>
<keyword evidence="4" id="KW-0175">Coiled coil</keyword>
<keyword evidence="5" id="KW-0812">Transmembrane</keyword>
<sequence>MDDHHSSAASSRFGRKPARRADEYSGLAMLGLCFGIGVITLVIDDLLVPVWTWAGLLLLWLVTVSLAATERLTRRPALVFYGCAAIISWALLLTTSSSGGMVVVLMVVVAAVGSFVIPIRWVLVLVLLNSGVTFLHSRLSDADPRESLLVVGFYLIIHLATVFSGYAMRQETELRTELEQKNLDLEAAAVLLEDSAASDERLRISRELHDLIGHQLTVLNLELEAAKHREGSQARAHVDQAAEVAKGLLADVRTTVGELRQDSQGDLRQSLQRLAGAVPSLDVHVEVDADVRTDEEIHSTLLRAAQEIITNTIKHAQAAELALIVTQEAGTLTLTGTNDGVAPGAITPGHGLTGLKERLEGLDGRLEIRTTPHFTVEAHLPVMRDRQLQT</sequence>
<dbReference type="InterPro" id="IPR050482">
    <property type="entry name" value="Sensor_HK_TwoCompSys"/>
</dbReference>
<keyword evidence="3" id="KW-0902">Two-component regulatory system</keyword>
<evidence type="ECO:0000256" key="1">
    <source>
        <dbReference type="ARBA" id="ARBA00022679"/>
    </source>
</evidence>
<reference evidence="7" key="2">
    <citation type="submission" date="2021-04" db="EMBL/GenBank/DDBJ databases">
        <authorList>
            <person name="Gilroy R."/>
        </authorList>
    </citation>
    <scope>NUCLEOTIDE SEQUENCE</scope>
    <source>
        <strain evidence="7">ChiHejej3B27-3195</strain>
    </source>
</reference>
<feature type="transmembrane region" description="Helical" evidence="5">
    <location>
        <begin position="148"/>
        <end position="168"/>
    </location>
</feature>
<evidence type="ECO:0000259" key="6">
    <source>
        <dbReference type="Pfam" id="PF07730"/>
    </source>
</evidence>
<dbReference type="Gene3D" id="3.30.565.10">
    <property type="entry name" value="Histidine kinase-like ATPase, C-terminal domain"/>
    <property type="match status" value="1"/>
</dbReference>
<dbReference type="GO" id="GO:0000155">
    <property type="term" value="F:phosphorelay sensor kinase activity"/>
    <property type="evidence" value="ECO:0007669"/>
    <property type="project" value="InterPro"/>
</dbReference>
<keyword evidence="5" id="KW-1133">Transmembrane helix</keyword>
<keyword evidence="2 7" id="KW-0418">Kinase</keyword>
<feature type="transmembrane region" description="Helical" evidence="5">
    <location>
        <begin position="101"/>
        <end position="128"/>
    </location>
</feature>
<dbReference type="CDD" id="cd16917">
    <property type="entry name" value="HATPase_UhpB-NarQ-NarX-like"/>
    <property type="match status" value="1"/>
</dbReference>
<reference evidence="7" key="1">
    <citation type="journal article" date="2021" name="PeerJ">
        <title>Extensive microbial diversity within the chicken gut microbiome revealed by metagenomics and culture.</title>
        <authorList>
            <person name="Gilroy R."/>
            <person name="Ravi A."/>
            <person name="Getino M."/>
            <person name="Pursley I."/>
            <person name="Horton D.L."/>
            <person name="Alikhan N.F."/>
            <person name="Baker D."/>
            <person name="Gharbi K."/>
            <person name="Hall N."/>
            <person name="Watson M."/>
            <person name="Adriaenssens E.M."/>
            <person name="Foster-Nyarko E."/>
            <person name="Jarju S."/>
            <person name="Secka A."/>
            <person name="Antonio M."/>
            <person name="Oren A."/>
            <person name="Chaudhuri R.R."/>
            <person name="La Ragione R."/>
            <person name="Hildebrand F."/>
            <person name="Pallen M.J."/>
        </authorList>
    </citation>
    <scope>NUCLEOTIDE SEQUENCE</scope>
    <source>
        <strain evidence="7">ChiHejej3B27-3195</strain>
    </source>
</reference>
<evidence type="ECO:0000313" key="7">
    <source>
        <dbReference type="EMBL" id="HIX00894.1"/>
    </source>
</evidence>
<feature type="transmembrane region" description="Helical" evidence="5">
    <location>
        <begin position="49"/>
        <end position="69"/>
    </location>
</feature>
<feature type="domain" description="Signal transduction histidine kinase subgroup 3 dimerisation and phosphoacceptor" evidence="6">
    <location>
        <begin position="200"/>
        <end position="262"/>
    </location>
</feature>
<gene>
    <name evidence="7" type="ORF">H9871_12220</name>
</gene>
<dbReference type="SUPFAM" id="SSF55874">
    <property type="entry name" value="ATPase domain of HSP90 chaperone/DNA topoisomerase II/histidine kinase"/>
    <property type="match status" value="1"/>
</dbReference>
<evidence type="ECO:0000256" key="4">
    <source>
        <dbReference type="SAM" id="Coils"/>
    </source>
</evidence>
<proteinExistence type="predicted"/>
<evidence type="ECO:0000256" key="2">
    <source>
        <dbReference type="ARBA" id="ARBA00022777"/>
    </source>
</evidence>
<name>A0A9D2A8Q1_9MICC</name>
<feature type="transmembrane region" description="Helical" evidence="5">
    <location>
        <begin position="76"/>
        <end position="95"/>
    </location>
</feature>
<dbReference type="GO" id="GO:0016020">
    <property type="term" value="C:membrane"/>
    <property type="evidence" value="ECO:0007669"/>
    <property type="project" value="InterPro"/>
</dbReference>
<keyword evidence="5" id="KW-0472">Membrane</keyword>
<organism evidence="7 8">
    <name type="scientific">Candidatus Nesterenkonia stercoripullorum</name>
    <dbReference type="NCBI Taxonomy" id="2838701"/>
    <lineage>
        <taxon>Bacteria</taxon>
        <taxon>Bacillati</taxon>
        <taxon>Actinomycetota</taxon>
        <taxon>Actinomycetes</taxon>
        <taxon>Micrococcales</taxon>
        <taxon>Micrococcaceae</taxon>
        <taxon>Nesterenkonia</taxon>
    </lineage>
</organism>
<dbReference type="Proteomes" id="UP000824151">
    <property type="component" value="Unassembled WGS sequence"/>
</dbReference>
<evidence type="ECO:0000313" key="8">
    <source>
        <dbReference type="Proteomes" id="UP000824151"/>
    </source>
</evidence>
<dbReference type="AlphaFoldDB" id="A0A9D2A8Q1"/>
<protein>
    <submittedName>
        <fullName evidence="7">Two-component sensor histidine kinase</fullName>
    </submittedName>
</protein>
<comment type="caution">
    <text evidence="7">The sequence shown here is derived from an EMBL/GenBank/DDBJ whole genome shotgun (WGS) entry which is preliminary data.</text>
</comment>
<feature type="transmembrane region" description="Helical" evidence="5">
    <location>
        <begin position="24"/>
        <end position="43"/>
    </location>
</feature>
<dbReference type="InterPro" id="IPR011712">
    <property type="entry name" value="Sig_transdc_His_kin_sub3_dim/P"/>
</dbReference>
<evidence type="ECO:0000256" key="3">
    <source>
        <dbReference type="ARBA" id="ARBA00023012"/>
    </source>
</evidence>
<evidence type="ECO:0000256" key="5">
    <source>
        <dbReference type="SAM" id="Phobius"/>
    </source>
</evidence>
<accession>A0A9D2A8Q1</accession>
<dbReference type="InterPro" id="IPR036890">
    <property type="entry name" value="HATPase_C_sf"/>
</dbReference>
<feature type="coiled-coil region" evidence="4">
    <location>
        <begin position="168"/>
        <end position="195"/>
    </location>
</feature>
<dbReference type="PANTHER" id="PTHR24421">
    <property type="entry name" value="NITRATE/NITRITE SENSOR PROTEIN NARX-RELATED"/>
    <property type="match status" value="1"/>
</dbReference>
<dbReference type="GO" id="GO:0046983">
    <property type="term" value="F:protein dimerization activity"/>
    <property type="evidence" value="ECO:0007669"/>
    <property type="project" value="InterPro"/>
</dbReference>